<feature type="modified residue" description="4-aspartylphosphate" evidence="2">
    <location>
        <position position="56"/>
    </location>
</feature>
<dbReference type="EMBL" id="CP048685">
    <property type="protein sequence ID" value="QPJ63563.1"/>
    <property type="molecule type" value="Genomic_DNA"/>
</dbReference>
<reference evidence="4 5" key="1">
    <citation type="submission" date="2020-02" db="EMBL/GenBank/DDBJ databases">
        <title>Genomic and physiological characterization of two novel Nitrospinaceae genera.</title>
        <authorList>
            <person name="Mueller A.J."/>
            <person name="Jung M.-Y."/>
            <person name="Strachan C.R."/>
            <person name="Herbold C.W."/>
            <person name="Kirkegaard R.H."/>
            <person name="Daims H."/>
        </authorList>
    </citation>
    <scope>NUCLEOTIDE SEQUENCE [LARGE SCALE GENOMIC DNA]</scope>
    <source>
        <strain evidence="4">EB</strain>
    </source>
</reference>
<dbReference type="SMART" id="SM00448">
    <property type="entry name" value="REC"/>
    <property type="match status" value="1"/>
</dbReference>
<evidence type="ECO:0000313" key="5">
    <source>
        <dbReference type="Proteomes" id="UP000594688"/>
    </source>
</evidence>
<dbReference type="GO" id="GO:0000160">
    <property type="term" value="P:phosphorelay signal transduction system"/>
    <property type="evidence" value="ECO:0007669"/>
    <property type="project" value="InterPro"/>
</dbReference>
<evidence type="ECO:0000256" key="2">
    <source>
        <dbReference type="PROSITE-ProRule" id="PRU00169"/>
    </source>
</evidence>
<protein>
    <submittedName>
        <fullName evidence="4">Response regulator</fullName>
    </submittedName>
</protein>
<sequence length="133" mass="15205">MTNEVKILVVEDNVTTRLYIKRILKKLGYEKVMAVDDGETALLELKLTQFDMIISDWDMPNLNGLDFLKALRKRPKFRKIPFLMVTAEKEVSKIQKALRLGVDNYVVKPFQPGHLKSKITELLNDSSGAPAEE</sequence>
<dbReference type="Proteomes" id="UP000594688">
    <property type="component" value="Chromosome"/>
</dbReference>
<keyword evidence="1 2" id="KW-0597">Phosphoprotein</keyword>
<accession>A0A7T0BZ24</accession>
<evidence type="ECO:0000259" key="3">
    <source>
        <dbReference type="PROSITE" id="PS50110"/>
    </source>
</evidence>
<dbReference type="KEGG" id="nli:G3M70_17440"/>
<dbReference type="Gene3D" id="3.40.50.2300">
    <property type="match status" value="1"/>
</dbReference>
<name>A0A7T0BZ24_9BACT</name>
<organism evidence="4 5">
    <name type="scientific">Candidatus Nitronauta litoralis</name>
    <dbReference type="NCBI Taxonomy" id="2705533"/>
    <lineage>
        <taxon>Bacteria</taxon>
        <taxon>Pseudomonadati</taxon>
        <taxon>Nitrospinota/Tectimicrobiota group</taxon>
        <taxon>Nitrospinota</taxon>
        <taxon>Nitrospinia</taxon>
        <taxon>Nitrospinales</taxon>
        <taxon>Nitrospinaceae</taxon>
        <taxon>Candidatus Nitronauta</taxon>
    </lineage>
</organism>
<dbReference type="SUPFAM" id="SSF52172">
    <property type="entry name" value="CheY-like"/>
    <property type="match status" value="1"/>
</dbReference>
<proteinExistence type="predicted"/>
<gene>
    <name evidence="4" type="ORF">G3M70_17440</name>
</gene>
<feature type="domain" description="Response regulatory" evidence="3">
    <location>
        <begin position="6"/>
        <end position="123"/>
    </location>
</feature>
<dbReference type="AlphaFoldDB" id="A0A7T0BZ24"/>
<evidence type="ECO:0000313" key="4">
    <source>
        <dbReference type="EMBL" id="QPJ63563.1"/>
    </source>
</evidence>
<dbReference type="InterPro" id="IPR011006">
    <property type="entry name" value="CheY-like_superfamily"/>
</dbReference>
<dbReference type="InterPro" id="IPR001789">
    <property type="entry name" value="Sig_transdc_resp-reg_receiver"/>
</dbReference>
<dbReference type="InterPro" id="IPR050595">
    <property type="entry name" value="Bact_response_regulator"/>
</dbReference>
<evidence type="ECO:0000256" key="1">
    <source>
        <dbReference type="ARBA" id="ARBA00022553"/>
    </source>
</evidence>
<dbReference type="PROSITE" id="PS50110">
    <property type="entry name" value="RESPONSE_REGULATORY"/>
    <property type="match status" value="1"/>
</dbReference>
<dbReference type="PANTHER" id="PTHR44591">
    <property type="entry name" value="STRESS RESPONSE REGULATOR PROTEIN 1"/>
    <property type="match status" value="1"/>
</dbReference>
<dbReference type="Pfam" id="PF00072">
    <property type="entry name" value="Response_reg"/>
    <property type="match status" value="1"/>
</dbReference>
<dbReference type="PANTHER" id="PTHR44591:SF3">
    <property type="entry name" value="RESPONSE REGULATORY DOMAIN-CONTAINING PROTEIN"/>
    <property type="match status" value="1"/>
</dbReference>